<dbReference type="PANTHER" id="PTHR35332">
    <property type="entry name" value="REGULATION OF ENOLASE PROTEIN 1"/>
    <property type="match status" value="1"/>
</dbReference>
<dbReference type="Pfam" id="PF07081">
    <property type="entry name" value="DUF1349"/>
    <property type="match status" value="1"/>
</dbReference>
<proteinExistence type="predicted"/>
<protein>
    <submittedName>
        <fullName evidence="2">Uncharacterized protein</fullName>
    </submittedName>
</protein>
<dbReference type="EMBL" id="WWBZ02000002">
    <property type="protein sequence ID" value="KAF4312802.1"/>
    <property type="molecule type" value="Genomic_DNA"/>
</dbReference>
<sequence length="196" mass="21880">MSNQTFTITAPPGTDIWRKPPSTNSFNAPTRSLLPNGIPVPLKSFQRARITFSGPWTTRYDQGGLLLHVTKPDSKEDRWLKTGIEFYRERPYLSTVATQTYSDWSVAPPSDASIDAAVTVEVRRETDELGTSLWVYEVVPGKEEEPLRECTWWFAEEGEGWAVDVRAMAARPAEKESVVGAEGLVVSFSGVEVEIK</sequence>
<accession>A0A8H4J6S2</accession>
<feature type="region of interest" description="Disordered" evidence="1">
    <location>
        <begin position="1"/>
        <end position="30"/>
    </location>
</feature>
<reference evidence="2" key="1">
    <citation type="submission" date="2020-04" db="EMBL/GenBank/DDBJ databases">
        <title>Genome Assembly and Annotation of Botryosphaeria dothidea sdau 11-99, a Latent Pathogen of Apple Fruit Ring Rot in China.</title>
        <authorList>
            <person name="Yu C."/>
            <person name="Diao Y."/>
            <person name="Lu Q."/>
            <person name="Zhao J."/>
            <person name="Cui S."/>
            <person name="Peng C."/>
            <person name="He B."/>
            <person name="Liu H."/>
        </authorList>
    </citation>
    <scope>NUCLEOTIDE SEQUENCE [LARGE SCALE GENOMIC DNA]</scope>
    <source>
        <strain evidence="2">Sdau11-99</strain>
    </source>
</reference>
<gene>
    <name evidence="2" type="ORF">GTA08_BOTSDO11967</name>
</gene>
<dbReference type="OrthoDB" id="42525at2759"/>
<feature type="compositionally biased region" description="Polar residues" evidence="1">
    <location>
        <begin position="21"/>
        <end position="30"/>
    </location>
</feature>
<dbReference type="PANTHER" id="PTHR35332:SF2">
    <property type="entry name" value="REGULATION OF ENOLASE PROTEIN 1"/>
    <property type="match status" value="1"/>
</dbReference>
<comment type="caution">
    <text evidence="2">The sequence shown here is derived from an EMBL/GenBank/DDBJ whole genome shotgun (WGS) entry which is preliminary data.</text>
</comment>
<organism evidence="2 3">
    <name type="scientific">Botryosphaeria dothidea</name>
    <dbReference type="NCBI Taxonomy" id="55169"/>
    <lineage>
        <taxon>Eukaryota</taxon>
        <taxon>Fungi</taxon>
        <taxon>Dikarya</taxon>
        <taxon>Ascomycota</taxon>
        <taxon>Pezizomycotina</taxon>
        <taxon>Dothideomycetes</taxon>
        <taxon>Dothideomycetes incertae sedis</taxon>
        <taxon>Botryosphaeriales</taxon>
        <taxon>Botryosphaeriaceae</taxon>
        <taxon>Botryosphaeria</taxon>
    </lineage>
</organism>
<evidence type="ECO:0000313" key="3">
    <source>
        <dbReference type="Proteomes" id="UP000572817"/>
    </source>
</evidence>
<dbReference type="InterPro" id="IPR009784">
    <property type="entry name" value="DUF1349"/>
</dbReference>
<keyword evidence="3" id="KW-1185">Reference proteome</keyword>
<evidence type="ECO:0000313" key="2">
    <source>
        <dbReference type="EMBL" id="KAF4312802.1"/>
    </source>
</evidence>
<dbReference type="AlphaFoldDB" id="A0A8H4J6S2"/>
<dbReference type="Gene3D" id="2.60.120.200">
    <property type="match status" value="1"/>
</dbReference>
<name>A0A8H4J6S2_9PEZI</name>
<evidence type="ECO:0000256" key="1">
    <source>
        <dbReference type="SAM" id="MobiDB-lite"/>
    </source>
</evidence>
<dbReference type="Proteomes" id="UP000572817">
    <property type="component" value="Unassembled WGS sequence"/>
</dbReference>